<dbReference type="SUPFAM" id="SSF51735">
    <property type="entry name" value="NAD(P)-binding Rossmann-fold domains"/>
    <property type="match status" value="1"/>
</dbReference>
<dbReference type="InterPro" id="IPR050425">
    <property type="entry name" value="NAD(P)_dehydrat-like"/>
</dbReference>
<evidence type="ECO:0000256" key="1">
    <source>
        <dbReference type="ARBA" id="ARBA00023002"/>
    </source>
</evidence>
<evidence type="ECO:0008006" key="5">
    <source>
        <dbReference type="Google" id="ProtNLM"/>
    </source>
</evidence>
<keyword evidence="1" id="KW-0560">Oxidoreductase</keyword>
<sequence length="377" mass="41790">MCSITANTARMFWCSFLSPNSTGSFIIQGQTSSLALAAADLIPITRLRSSALFRDQFYLTTGQRASVRSERKRPLSSNNFYESHQSQLEVMIVNDISTSQFPEALKGTKAIINTCSLGISCFRCRGSVEDKLTMINQGAVEGALNVLRQAEKAGVHKVVLTSTILTAFVPQFTFTTDDWFAITKEEALKNEGVKALNPPYLYGLDTKEFTTHLATPSNALISTLISTFINIYKPLNPNDVAKAHTGALVLPPTSNDGQRRIQISSPHNTVFADIVKFLNEKRPELKDRLTKTTPPEFPFKKLAYDSKRVEEILGLKPEHSVPADDTFIESVDTLVGLENQWEAAGYELTAPQYINLCIRTNERTNGLLIVISRLLPP</sequence>
<protein>
    <recommendedName>
        <fullName evidence="5">NAD(P)-binding protein</fullName>
    </recommendedName>
</protein>
<proteinExistence type="inferred from homology"/>
<dbReference type="GO" id="GO:0016616">
    <property type="term" value="F:oxidoreductase activity, acting on the CH-OH group of donors, NAD or NADP as acceptor"/>
    <property type="evidence" value="ECO:0007669"/>
    <property type="project" value="TreeGrafter"/>
</dbReference>
<evidence type="ECO:0000313" key="4">
    <source>
        <dbReference type="Proteomes" id="UP001163850"/>
    </source>
</evidence>
<dbReference type="InterPro" id="IPR036291">
    <property type="entry name" value="NAD(P)-bd_dom_sf"/>
</dbReference>
<dbReference type="EMBL" id="MU802210">
    <property type="protein sequence ID" value="KAJ3980226.1"/>
    <property type="molecule type" value="Genomic_DNA"/>
</dbReference>
<organism evidence="3 4">
    <name type="scientific">Lentinula detonsa</name>
    <dbReference type="NCBI Taxonomy" id="2804962"/>
    <lineage>
        <taxon>Eukaryota</taxon>
        <taxon>Fungi</taxon>
        <taxon>Dikarya</taxon>
        <taxon>Basidiomycota</taxon>
        <taxon>Agaricomycotina</taxon>
        <taxon>Agaricomycetes</taxon>
        <taxon>Agaricomycetidae</taxon>
        <taxon>Agaricales</taxon>
        <taxon>Marasmiineae</taxon>
        <taxon>Omphalotaceae</taxon>
        <taxon>Lentinula</taxon>
    </lineage>
</organism>
<comment type="caution">
    <text evidence="3">The sequence shown here is derived from an EMBL/GenBank/DDBJ whole genome shotgun (WGS) entry which is preliminary data.</text>
</comment>
<comment type="similarity">
    <text evidence="2">Belongs to the NAD(P)-dependent epimerase/dehydratase family. Dihydroflavonol-4-reductase subfamily.</text>
</comment>
<gene>
    <name evidence="3" type="ORF">F5890DRAFT_1627893</name>
</gene>
<dbReference type="Gene3D" id="3.40.50.720">
    <property type="entry name" value="NAD(P)-binding Rossmann-like Domain"/>
    <property type="match status" value="2"/>
</dbReference>
<evidence type="ECO:0000256" key="2">
    <source>
        <dbReference type="ARBA" id="ARBA00023445"/>
    </source>
</evidence>
<evidence type="ECO:0000313" key="3">
    <source>
        <dbReference type="EMBL" id="KAJ3980226.1"/>
    </source>
</evidence>
<accession>A0AA38PRD3</accession>
<dbReference type="PANTHER" id="PTHR10366">
    <property type="entry name" value="NAD DEPENDENT EPIMERASE/DEHYDRATASE"/>
    <property type="match status" value="1"/>
</dbReference>
<dbReference type="PANTHER" id="PTHR10366:SF562">
    <property type="entry name" value="ALDEHYDE REDUCTASE II (AFU_ORTHOLOGUE AFUA_1G11360)"/>
    <property type="match status" value="1"/>
</dbReference>
<dbReference type="AlphaFoldDB" id="A0AA38PRD3"/>
<reference evidence="3" key="1">
    <citation type="submission" date="2022-08" db="EMBL/GenBank/DDBJ databases">
        <authorList>
            <consortium name="DOE Joint Genome Institute"/>
            <person name="Min B."/>
            <person name="Riley R."/>
            <person name="Sierra-Patev S."/>
            <person name="Naranjo-Ortiz M."/>
            <person name="Looney B."/>
            <person name="Konkel Z."/>
            <person name="Slot J.C."/>
            <person name="Sakamoto Y."/>
            <person name="Steenwyk J.L."/>
            <person name="Rokas A."/>
            <person name="Carro J."/>
            <person name="Camarero S."/>
            <person name="Ferreira P."/>
            <person name="Molpeceres G."/>
            <person name="Ruiz-Duenas F.J."/>
            <person name="Serrano A."/>
            <person name="Henrissat B."/>
            <person name="Drula E."/>
            <person name="Hughes K.W."/>
            <person name="Mata J.L."/>
            <person name="Ishikawa N.K."/>
            <person name="Vargas-Isla R."/>
            <person name="Ushijima S."/>
            <person name="Smith C.A."/>
            <person name="Ahrendt S."/>
            <person name="Andreopoulos W."/>
            <person name="He G."/>
            <person name="Labutti K."/>
            <person name="Lipzen A."/>
            <person name="Ng V."/>
            <person name="Sandor L."/>
            <person name="Barry K."/>
            <person name="Martinez A.T."/>
            <person name="Xiao Y."/>
            <person name="Gibbons J.G."/>
            <person name="Terashima K."/>
            <person name="Hibbett D.S."/>
            <person name="Grigoriev I.V."/>
        </authorList>
    </citation>
    <scope>NUCLEOTIDE SEQUENCE</scope>
    <source>
        <strain evidence="3">TFB7829</strain>
    </source>
</reference>
<name>A0AA38PRD3_9AGAR</name>
<dbReference type="Proteomes" id="UP001163850">
    <property type="component" value="Unassembled WGS sequence"/>
</dbReference>